<dbReference type="PANTHER" id="PTHR22916">
    <property type="entry name" value="GLYCOSYLTRANSFERASE"/>
    <property type="match status" value="1"/>
</dbReference>
<evidence type="ECO:0000313" key="6">
    <source>
        <dbReference type="Proteomes" id="UP001589818"/>
    </source>
</evidence>
<dbReference type="InterPro" id="IPR001173">
    <property type="entry name" value="Glyco_trans_2-like"/>
</dbReference>
<dbReference type="GO" id="GO:0016757">
    <property type="term" value="F:glycosyltransferase activity"/>
    <property type="evidence" value="ECO:0007669"/>
    <property type="project" value="UniProtKB-KW"/>
</dbReference>
<evidence type="ECO:0000313" key="5">
    <source>
        <dbReference type="EMBL" id="MFC0396049.1"/>
    </source>
</evidence>
<protein>
    <submittedName>
        <fullName evidence="5">Glycosyltransferase</fullName>
        <ecNumber evidence="5">2.4.-.-</ecNumber>
    </submittedName>
</protein>
<feature type="domain" description="Glycosyltransferase 2-like" evidence="4">
    <location>
        <begin position="6"/>
        <end position="169"/>
    </location>
</feature>
<comment type="caution">
    <text evidence="5">The sequence shown here is derived from an EMBL/GenBank/DDBJ whole genome shotgun (WGS) entry which is preliminary data.</text>
</comment>
<keyword evidence="6" id="KW-1185">Reference proteome</keyword>
<dbReference type="RefSeq" id="WP_204817272.1">
    <property type="nucleotide sequence ID" value="NZ_JANHOF010000002.1"/>
</dbReference>
<dbReference type="EMBL" id="JBHLVF010000047">
    <property type="protein sequence ID" value="MFC0396049.1"/>
    <property type="molecule type" value="Genomic_DNA"/>
</dbReference>
<sequence length="343" mass="39443">MSLKVSVVVPVFNAEKYLAPCIESLLNQTLQDCEFIFINDGSKDQSHSIIETYMQADARIRLINQANQGVSTARNTGLAEASGEYVGFVDADDTVEPDMYEVLYRAAKQDDCDVVVSNYESEMEGHKVTVSYPFPTGIQLNRAFIEQEIMAHFMKEESLNSVCNKLFRNAIIQSSGLKFPEGVALGEDERFNIRLFSLANTMKYINYTGYHYREVAGSATRDIMSKDYFGRALEAYKRENPEMDAMQIDSSDISNLRSIKLMNSVMSFSYMYFKPTADVSFFERYKYVKRMINNPHVRNALPIYYKEVYGTLGNYHRFMFFMIKRRFTPGLYCAAAYSRLRSK</sequence>
<comment type="similarity">
    <text evidence="1">Belongs to the glycosyltransferase 2 family.</text>
</comment>
<dbReference type="InterPro" id="IPR029044">
    <property type="entry name" value="Nucleotide-diphossugar_trans"/>
</dbReference>
<dbReference type="Proteomes" id="UP001589818">
    <property type="component" value="Unassembled WGS sequence"/>
</dbReference>
<dbReference type="Gene3D" id="3.90.550.10">
    <property type="entry name" value="Spore Coat Polysaccharide Biosynthesis Protein SpsA, Chain A"/>
    <property type="match status" value="1"/>
</dbReference>
<evidence type="ECO:0000256" key="3">
    <source>
        <dbReference type="ARBA" id="ARBA00022679"/>
    </source>
</evidence>
<keyword evidence="3 5" id="KW-0808">Transferase</keyword>
<dbReference type="PANTHER" id="PTHR22916:SF51">
    <property type="entry name" value="GLYCOSYLTRANSFERASE EPSH-RELATED"/>
    <property type="match status" value="1"/>
</dbReference>
<evidence type="ECO:0000256" key="1">
    <source>
        <dbReference type="ARBA" id="ARBA00006739"/>
    </source>
</evidence>
<reference evidence="5 6" key="1">
    <citation type="submission" date="2024-09" db="EMBL/GenBank/DDBJ databases">
        <authorList>
            <person name="Sun Q."/>
            <person name="Mori K."/>
        </authorList>
    </citation>
    <scope>NUCLEOTIDE SEQUENCE [LARGE SCALE GENOMIC DNA]</scope>
    <source>
        <strain evidence="5 6">CCM 4839</strain>
    </source>
</reference>
<dbReference type="CDD" id="cd00761">
    <property type="entry name" value="Glyco_tranf_GTA_type"/>
    <property type="match status" value="1"/>
</dbReference>
<accession>A0ABV6JJG0</accession>
<dbReference type="EC" id="2.4.-.-" evidence="5"/>
<evidence type="ECO:0000259" key="4">
    <source>
        <dbReference type="Pfam" id="PF00535"/>
    </source>
</evidence>
<name>A0ABV6JJG0_9BACL</name>
<keyword evidence="2 5" id="KW-0328">Glycosyltransferase</keyword>
<dbReference type="SUPFAM" id="SSF53448">
    <property type="entry name" value="Nucleotide-diphospho-sugar transferases"/>
    <property type="match status" value="1"/>
</dbReference>
<proteinExistence type="inferred from homology"/>
<organism evidence="5 6">
    <name type="scientific">Paenibacillus mendelii</name>
    <dbReference type="NCBI Taxonomy" id="206163"/>
    <lineage>
        <taxon>Bacteria</taxon>
        <taxon>Bacillati</taxon>
        <taxon>Bacillota</taxon>
        <taxon>Bacilli</taxon>
        <taxon>Bacillales</taxon>
        <taxon>Paenibacillaceae</taxon>
        <taxon>Paenibacillus</taxon>
    </lineage>
</organism>
<gene>
    <name evidence="5" type="ORF">ACFFJ8_32335</name>
</gene>
<dbReference type="Pfam" id="PF00535">
    <property type="entry name" value="Glycos_transf_2"/>
    <property type="match status" value="1"/>
</dbReference>
<evidence type="ECO:0000256" key="2">
    <source>
        <dbReference type="ARBA" id="ARBA00022676"/>
    </source>
</evidence>